<gene>
    <name evidence="5" type="ORF">ESV85_03080</name>
</gene>
<evidence type="ECO:0000256" key="1">
    <source>
        <dbReference type="ARBA" id="ARBA00022729"/>
    </source>
</evidence>
<dbReference type="InterPro" id="IPR029413">
    <property type="entry name" value="RG-lyase_II"/>
</dbReference>
<dbReference type="PROSITE" id="PS51257">
    <property type="entry name" value="PROKAR_LIPOPROTEIN"/>
    <property type="match status" value="1"/>
</dbReference>
<reference evidence="5 6" key="1">
    <citation type="submission" date="2019-08" db="EMBL/GenBank/DDBJ databases">
        <title>Genomes sequence of Algoriphagus aquimarinus ACAM450.</title>
        <authorList>
            <person name="Bowman J.P."/>
        </authorList>
    </citation>
    <scope>NUCLEOTIDE SEQUENCE [LARGE SCALE GENOMIC DNA]</scope>
    <source>
        <strain evidence="5 6">ACAM 450</strain>
    </source>
</reference>
<dbReference type="Pfam" id="PF13205">
    <property type="entry name" value="Big_5"/>
    <property type="match status" value="1"/>
</dbReference>
<dbReference type="InterPro" id="IPR032812">
    <property type="entry name" value="SbsA_Ig"/>
</dbReference>
<dbReference type="OrthoDB" id="9809989at2"/>
<keyword evidence="1 2" id="KW-0732">Signal</keyword>
<proteinExistence type="predicted"/>
<feature type="domain" description="Rhamnogalacturonan lyase" evidence="4">
    <location>
        <begin position="161"/>
        <end position="206"/>
    </location>
</feature>
<sequence length="557" mass="62699">MRYTNLIILLIISLLAFSCAKQSTPMGGPRDEDPPKVMVMTPTDQSLNTKPEKITIVFDEYIKLDNATKNILITPRVNKDEVIFTALKNTLVIDLNQELEDSTTYVFNFQKSITDLSEGNPTENLKLVFSTGASIDSLKFSGTVNSYFPESNDKLDDAIVGLYPIEDTTNVFTAAPYYLTQVDTIGKFNITNIKAGKYLAYAWQDDNNSLKAEYKSEAYDFIKETITIDQNIDGIQFNLSKGDQNPIHLLRSSPLGTNYTIVLNKNPVKITLENEKLGSEIFYTLGDKRINLYSGKPITDSLAFKINLRDSVGYQVDSLIWAKFEESDRKLEKLTVIPNSGKSFYQKLPVELTFSKPLKSINYDSLYLAYDTASVISITPEMLNFKDSLRRDVLEINLSIPDSILFESFTLKASDSTFIDVEGQFNEVELSASYKKLKKETLADAIEGTIEGAEAPFIIQLLDSKGEPKRETYIETGNKFAFALIEAGNYQIRVIEDANGNKRWDPANFEEKRNAERVFNYVDPETGNRNISIRGGWTLTDQIIRAAPKTGLKSTQN</sequence>
<accession>A0A5C7B0A0</accession>
<feature type="signal peptide" evidence="2">
    <location>
        <begin position="1"/>
        <end position="20"/>
    </location>
</feature>
<evidence type="ECO:0000259" key="4">
    <source>
        <dbReference type="Pfam" id="PF14686"/>
    </source>
</evidence>
<name>A0A5C7B0A0_9BACT</name>
<protein>
    <recommendedName>
        <fullName evidence="7">Ig-like domain-containing protein</fullName>
    </recommendedName>
</protein>
<evidence type="ECO:0000259" key="3">
    <source>
        <dbReference type="Pfam" id="PF13205"/>
    </source>
</evidence>
<feature type="domain" description="SbsA Ig-like" evidence="3">
    <location>
        <begin position="31"/>
        <end position="131"/>
    </location>
</feature>
<organism evidence="5 6">
    <name type="scientific">Algoriphagus aquimarinus</name>
    <dbReference type="NCBI Taxonomy" id="237018"/>
    <lineage>
        <taxon>Bacteria</taxon>
        <taxon>Pseudomonadati</taxon>
        <taxon>Bacteroidota</taxon>
        <taxon>Cytophagia</taxon>
        <taxon>Cytophagales</taxon>
        <taxon>Cyclobacteriaceae</taxon>
        <taxon>Algoriphagus</taxon>
    </lineage>
</organism>
<evidence type="ECO:0000256" key="2">
    <source>
        <dbReference type="SAM" id="SignalP"/>
    </source>
</evidence>
<dbReference type="AlphaFoldDB" id="A0A5C7B0A0"/>
<comment type="caution">
    <text evidence="5">The sequence shown here is derived from an EMBL/GenBank/DDBJ whole genome shotgun (WGS) entry which is preliminary data.</text>
</comment>
<evidence type="ECO:0000313" key="6">
    <source>
        <dbReference type="Proteomes" id="UP000321935"/>
    </source>
</evidence>
<dbReference type="Proteomes" id="UP000321935">
    <property type="component" value="Unassembled WGS sequence"/>
</dbReference>
<evidence type="ECO:0008006" key="7">
    <source>
        <dbReference type="Google" id="ProtNLM"/>
    </source>
</evidence>
<evidence type="ECO:0000313" key="5">
    <source>
        <dbReference type="EMBL" id="TXE14566.1"/>
    </source>
</evidence>
<dbReference type="Pfam" id="PF14686">
    <property type="entry name" value="fn3_3"/>
    <property type="match status" value="1"/>
</dbReference>
<feature type="chain" id="PRO_5022821236" description="Ig-like domain-containing protein" evidence="2">
    <location>
        <begin position="21"/>
        <end position="557"/>
    </location>
</feature>
<dbReference type="EMBL" id="VORW01000001">
    <property type="protein sequence ID" value="TXE14566.1"/>
    <property type="molecule type" value="Genomic_DNA"/>
</dbReference>